<comment type="caution">
    <text evidence="3">The sequence shown here is derived from an EMBL/GenBank/DDBJ whole genome shotgun (WGS) entry which is preliminary data.</text>
</comment>
<proteinExistence type="predicted"/>
<evidence type="ECO:0000259" key="2">
    <source>
        <dbReference type="Pfam" id="PF13843"/>
    </source>
</evidence>
<dbReference type="Pfam" id="PF13843">
    <property type="entry name" value="DDE_Tnp_1_7"/>
    <property type="match status" value="1"/>
</dbReference>
<gene>
    <name evidence="3" type="ORF">JTE90_025794</name>
</gene>
<organism evidence="3 4">
    <name type="scientific">Oedothorax gibbosus</name>
    <dbReference type="NCBI Taxonomy" id="931172"/>
    <lineage>
        <taxon>Eukaryota</taxon>
        <taxon>Metazoa</taxon>
        <taxon>Ecdysozoa</taxon>
        <taxon>Arthropoda</taxon>
        <taxon>Chelicerata</taxon>
        <taxon>Arachnida</taxon>
        <taxon>Araneae</taxon>
        <taxon>Araneomorphae</taxon>
        <taxon>Entelegynae</taxon>
        <taxon>Araneoidea</taxon>
        <taxon>Linyphiidae</taxon>
        <taxon>Erigoninae</taxon>
        <taxon>Oedothorax</taxon>
    </lineage>
</organism>
<evidence type="ECO:0000256" key="1">
    <source>
        <dbReference type="SAM" id="MobiDB-lite"/>
    </source>
</evidence>
<evidence type="ECO:0000313" key="4">
    <source>
        <dbReference type="Proteomes" id="UP000827092"/>
    </source>
</evidence>
<feature type="region of interest" description="Disordered" evidence="1">
    <location>
        <begin position="1"/>
        <end position="60"/>
    </location>
</feature>
<keyword evidence="4" id="KW-1185">Reference proteome</keyword>
<sequence length="363" mass="42418">MLLRRKLNRKRCQPENHFSTDEEEDLDKSQIQEIEPKKSTKKKKLVKLNDIGSKKPKKLQKNSYAWKKGDKLDPIPSEKAQILEETHPELASKTPYELFRMYFDSDIMNLILEETLRRLYWSNSEDCNLPFIQNAMSRQRFRDIKEFLHLCDNNSIDGSDKLAKKLWILASSQGYPFNIQVYVGKEAAASDKIPLRTRVVLDIIECVENCRRHRLYVDNFFNSLKLLEEMRKKEFRLSGTVRENRLQKCHLQDSTVLAKKETGPSDYIITKDIGVVKWKDNKVVCLASNFECMEPMGQAKRWCPKSKKKIDLPQPGIVGSYNKNMGGVDLLDRFLSSYRPKIKGKKWWWPFFTNTLNMAVVAA</sequence>
<accession>A0AAV6V112</accession>
<dbReference type="Proteomes" id="UP000827092">
    <property type="component" value="Unassembled WGS sequence"/>
</dbReference>
<dbReference type="AlphaFoldDB" id="A0AAV6V112"/>
<evidence type="ECO:0000313" key="3">
    <source>
        <dbReference type="EMBL" id="KAG8190281.1"/>
    </source>
</evidence>
<reference evidence="3 4" key="1">
    <citation type="journal article" date="2022" name="Nat. Ecol. Evol.">
        <title>A masculinizing supergene underlies an exaggerated male reproductive morph in a spider.</title>
        <authorList>
            <person name="Hendrickx F."/>
            <person name="De Corte Z."/>
            <person name="Sonet G."/>
            <person name="Van Belleghem S.M."/>
            <person name="Kostlbacher S."/>
            <person name="Vangestel C."/>
        </authorList>
    </citation>
    <scope>NUCLEOTIDE SEQUENCE [LARGE SCALE GENOMIC DNA]</scope>
    <source>
        <strain evidence="3">W744_W776</strain>
    </source>
</reference>
<feature type="compositionally biased region" description="Basic residues" evidence="1">
    <location>
        <begin position="1"/>
        <end position="11"/>
    </location>
</feature>
<dbReference type="PANTHER" id="PTHR47272">
    <property type="entry name" value="DDE_TNP_1_7 DOMAIN-CONTAINING PROTEIN"/>
    <property type="match status" value="1"/>
</dbReference>
<protein>
    <recommendedName>
        <fullName evidence="2">PiggyBac transposable element-derived protein domain-containing protein</fullName>
    </recommendedName>
</protein>
<dbReference type="InterPro" id="IPR029526">
    <property type="entry name" value="PGBD"/>
</dbReference>
<feature type="compositionally biased region" description="Basic and acidic residues" evidence="1">
    <location>
        <begin position="27"/>
        <end position="38"/>
    </location>
</feature>
<feature type="domain" description="PiggyBac transposable element-derived protein" evidence="2">
    <location>
        <begin position="161"/>
        <end position="361"/>
    </location>
</feature>
<dbReference type="EMBL" id="JAFNEN010000189">
    <property type="protein sequence ID" value="KAG8190281.1"/>
    <property type="molecule type" value="Genomic_DNA"/>
</dbReference>
<name>A0AAV6V112_9ARAC</name>